<dbReference type="Pfam" id="PF01384">
    <property type="entry name" value="PHO4"/>
    <property type="match status" value="2"/>
</dbReference>
<comment type="caution">
    <text evidence="7">The sequence shown here is derived from an EMBL/GenBank/DDBJ whole genome shotgun (WGS) entry which is preliminary data.</text>
</comment>
<dbReference type="PANTHER" id="PTHR11101:SF80">
    <property type="entry name" value="PHOSPHATE TRANSPORTER"/>
    <property type="match status" value="1"/>
</dbReference>
<reference evidence="7 8" key="1">
    <citation type="submission" date="2021-03" db="EMBL/GenBank/DDBJ databases">
        <title>Sequencing the genomes of 1000 actinobacteria strains.</title>
        <authorList>
            <person name="Klenk H.-P."/>
        </authorList>
    </citation>
    <scope>NUCLEOTIDE SEQUENCE [LARGE SCALE GENOMIC DNA]</scope>
    <source>
        <strain evidence="7 8">DSM 14564</strain>
    </source>
</reference>
<keyword evidence="4 6" id="KW-1133">Transmembrane helix</keyword>
<evidence type="ECO:0000256" key="3">
    <source>
        <dbReference type="ARBA" id="ARBA00022692"/>
    </source>
</evidence>
<gene>
    <name evidence="7" type="ORF">JOF44_003405</name>
</gene>
<evidence type="ECO:0000313" key="7">
    <source>
        <dbReference type="EMBL" id="MBP2410502.1"/>
    </source>
</evidence>
<keyword evidence="5 6" id="KW-0472">Membrane</keyword>
<keyword evidence="8" id="KW-1185">Reference proteome</keyword>
<comment type="subcellular location">
    <subcellularLocation>
        <location evidence="1">Membrane</location>
        <topology evidence="1">Multi-pass membrane protein</topology>
    </subcellularLocation>
</comment>
<feature type="transmembrane region" description="Helical" evidence="6">
    <location>
        <begin position="143"/>
        <end position="168"/>
    </location>
</feature>
<feature type="transmembrane region" description="Helical" evidence="6">
    <location>
        <begin position="6"/>
        <end position="22"/>
    </location>
</feature>
<evidence type="ECO:0000256" key="5">
    <source>
        <dbReference type="ARBA" id="ARBA00023136"/>
    </source>
</evidence>
<dbReference type="EMBL" id="JAGIOC010000001">
    <property type="protein sequence ID" value="MBP2410502.1"/>
    <property type="molecule type" value="Genomic_DNA"/>
</dbReference>
<dbReference type="Proteomes" id="UP000698222">
    <property type="component" value="Unassembled WGS sequence"/>
</dbReference>
<dbReference type="RefSeq" id="WP_209894270.1">
    <property type="nucleotide sequence ID" value="NZ_BAAAJV010000008.1"/>
</dbReference>
<protein>
    <submittedName>
        <fullName evidence="7">PiT family inorganic phosphate transporter</fullName>
    </submittedName>
</protein>
<feature type="transmembrane region" description="Helical" evidence="6">
    <location>
        <begin position="43"/>
        <end position="68"/>
    </location>
</feature>
<dbReference type="PANTHER" id="PTHR11101">
    <property type="entry name" value="PHOSPHATE TRANSPORTER"/>
    <property type="match status" value="1"/>
</dbReference>
<evidence type="ECO:0000256" key="6">
    <source>
        <dbReference type="SAM" id="Phobius"/>
    </source>
</evidence>
<evidence type="ECO:0000256" key="1">
    <source>
        <dbReference type="ARBA" id="ARBA00004141"/>
    </source>
</evidence>
<feature type="transmembrane region" description="Helical" evidence="6">
    <location>
        <begin position="223"/>
        <end position="243"/>
    </location>
</feature>
<feature type="transmembrane region" description="Helical" evidence="6">
    <location>
        <begin position="117"/>
        <end position="137"/>
    </location>
</feature>
<feature type="transmembrane region" description="Helical" evidence="6">
    <location>
        <begin position="311"/>
        <end position="333"/>
    </location>
</feature>
<keyword evidence="3 6" id="KW-0812">Transmembrane</keyword>
<dbReference type="InterPro" id="IPR001204">
    <property type="entry name" value="Phos_transporter"/>
</dbReference>
<feature type="transmembrane region" description="Helical" evidence="6">
    <location>
        <begin position="88"/>
        <end position="110"/>
    </location>
</feature>
<sequence>MTPGLLVVVVVLALVMAFYNGFHDASNAVSTAITTRSLRESTALAMAAVLNLLGALLGMLLLSVTADWALQLLGLNRLAETTAGAPDVLAAGLIAIMLATLAWEVLTWWIGMPSSTWHAFFGGALGASLAIGATAAWDHLVEILIASIVGPLIAVVLAYVVMQALLALARNERLGVAHIRFAQTVSAGAVATGHGLSDARLPLAVIVLATSVSGLSVGSSLTAMSAVAVAVAAGTLLGGHRIIRTIGRRLTDLSAAQGLAAESSAVISMSVALFGLESPVSSSHGLASSVVGAGVAMGPRHVRWPVARTMVLTWLATPIATAVLGAALAGLLLELPPG</sequence>
<keyword evidence="2" id="KW-0813">Transport</keyword>
<evidence type="ECO:0000313" key="8">
    <source>
        <dbReference type="Proteomes" id="UP000698222"/>
    </source>
</evidence>
<organism evidence="7 8">
    <name type="scientific">Brachybacterium fresconis</name>
    <dbReference type="NCBI Taxonomy" id="173363"/>
    <lineage>
        <taxon>Bacteria</taxon>
        <taxon>Bacillati</taxon>
        <taxon>Actinomycetota</taxon>
        <taxon>Actinomycetes</taxon>
        <taxon>Micrococcales</taxon>
        <taxon>Dermabacteraceae</taxon>
        <taxon>Brachybacterium</taxon>
    </lineage>
</organism>
<proteinExistence type="predicted"/>
<name>A0ABS4YQ36_9MICO</name>
<accession>A0ABS4YQ36</accession>
<evidence type="ECO:0000256" key="2">
    <source>
        <dbReference type="ARBA" id="ARBA00022448"/>
    </source>
</evidence>
<evidence type="ECO:0000256" key="4">
    <source>
        <dbReference type="ARBA" id="ARBA00022989"/>
    </source>
</evidence>